<dbReference type="PANTHER" id="PTHR38690">
    <property type="entry name" value="PROTEASE-RELATED"/>
    <property type="match status" value="1"/>
</dbReference>
<dbReference type="STRING" id="1697053.AKN87_11525"/>
<sequence>MQIQLQHLGKKLAWLMAMLLLLFALLVSVGRILLSYTEDYQAEIVQQLAAALGKPVTVEWLSGNWRGRYPQLQARHVTLGKSQSLALKQITLDIRPFASLFTGQLKLAKVQLEGVQLAFVEDQQQNWRVLGLPENKDQEVDLSYASVVQYLAQLGQVEVRDSRFAFFPYQAGPVVFKQANLGFSNGYLSQQLQASLSLPDDTQVQLKAKGKLHATDWRQSDLHFYLASEATDWARWLPVKQWQDWQLVQAEFGLQLWGEVSDGWLQQASVQLAAERVQLTTPHAQQMTVDQPELALFYQKQGERAEVWLESLKLPLPSDTGLPVAEPYQLQALISYEPEPEGPMLRLQIPEIDLPAVNRWVLAFLPQQHAAYEIVKRLSFQGQLQQLWLEWRPEHPELAKQLSFSSAVKDLSYSAWEHVPSAAGINGTVHGTALNGELRLDTQAFSLHLAELFPQPWQYQQARAQLTWLFDEQGFELASPYLQVQGQEGQIAGNFVIRLFDDPALEDYMDLRVGLVDGNAAFTEKYLPTRAPGFSKELGDWLKHAIVAGQVEQGYFQYQGAISQHQDKMASEMGLYFKVRDAELAYQPGWPALIQAEAEVLVDGSQVVVELAQGKILNTRVTDAVAEVPLATGAPQLRLSAKLDSSMQDGLAILQQTPLAEDLSALHSWQGSGPLPATLNLAVPLDKQAPPLQVVVDFQARQAELNLVNLGVPLTQVNGDFRYDLQQGLSAKRVAGRVFNQPFTGEITAQRKAQQAHTLMRFNGKLPVSTLLTWGGLDSQLPVAGQLPYNLAVNLQGADANLELTSNLEGVSLDLPAPFAKSKNQSRAIQLQIQLPAQGTPSYQLHYANLLSANARVPNHQLGQLRARVKLGGGKAGAPTASGISLEGQLAEVQLEQWQAWAEPYFSQGQVAATGNPTPKLSTVNLSTPRFSGLGMSREPLSFQLRPQANNSWLAQVDSPLLKGSLRYYENNHQPHQITLSQLTLPRPADTATSQKQDALAGINPKTIPSMDVSIQQLNLGSQPLGTLRFKARKQTHGLRLLDIASNLQGLSVHGRLDWLQPATRVSSSFTGQLQGGDIGKVLSAFDFAKTISSKQFFAAINGRWDGSPAAMGTEAFTGDIDARFSQGQLTSIEGNAQAVRVFGLLNFETIGRRLRLDFSDIFDRGLAYDTIKARLRADNGLFKTVGPLVMDGPATDLQLEGFIDFPRDKINAQLRVSVPLTSNLTIAAIAAGAPLIGGAVYLADKALGNRLEKLTAVRYRITGAWSKPTVRMQ</sequence>
<dbReference type="InterPro" id="IPR025263">
    <property type="entry name" value="YhdP_central"/>
</dbReference>
<reference evidence="3 4" key="1">
    <citation type="journal article" date="2015" name="Genome Announc.">
        <title>Genome Sequences of Oblitimonas alkaliphila gen. nov. sp. nov. (Proposed), a Novel Bacterium of the Pseudomonadaceae Family.</title>
        <authorList>
            <person name="Lauer A.C."/>
            <person name="Nicholson A.C."/>
            <person name="Humrighouse B.W."/>
            <person name="Emery B."/>
            <person name="Drobish A."/>
            <person name="Juieng P."/>
            <person name="Loparev V."/>
            <person name="McQuiston J.R."/>
        </authorList>
    </citation>
    <scope>NUCLEOTIDE SEQUENCE [LARGE SCALE GENOMIC DNA]</scope>
    <source>
        <strain evidence="3 4">E5571</strain>
    </source>
</reference>
<dbReference type="AlphaFoldDB" id="A0A0K1XFV9"/>
<evidence type="ECO:0000313" key="4">
    <source>
        <dbReference type="Proteomes" id="UP000063953"/>
    </source>
</evidence>
<dbReference type="EMBL" id="CP012365">
    <property type="protein sequence ID" value="AKX60052.1"/>
    <property type="molecule type" value="Genomic_DNA"/>
</dbReference>
<evidence type="ECO:0000313" key="3">
    <source>
        <dbReference type="EMBL" id="AKX60052.1"/>
    </source>
</evidence>
<dbReference type="PANTHER" id="PTHR38690:SF1">
    <property type="entry name" value="PROTEASE"/>
    <property type="match status" value="1"/>
</dbReference>
<dbReference type="RefSeq" id="WP_053101327.1">
    <property type="nucleotide sequence ID" value="NZ_CP012365.1"/>
</dbReference>
<proteinExistence type="predicted"/>
<dbReference type="Proteomes" id="UP000063953">
    <property type="component" value="Chromosome"/>
</dbReference>
<keyword evidence="1" id="KW-0472">Membrane</keyword>
<keyword evidence="1" id="KW-1133">Transmembrane helix</keyword>
<keyword evidence="4" id="KW-1185">Reference proteome</keyword>
<gene>
    <name evidence="3" type="ORF">AKN88_09020</name>
</gene>
<feature type="transmembrane region" description="Helical" evidence="1">
    <location>
        <begin position="12"/>
        <end position="34"/>
    </location>
</feature>
<evidence type="ECO:0000256" key="1">
    <source>
        <dbReference type="SAM" id="Phobius"/>
    </source>
</evidence>
<dbReference type="InterPro" id="IPR011836">
    <property type="entry name" value="YhdP"/>
</dbReference>
<dbReference type="NCBIfam" id="TIGR02099">
    <property type="entry name" value="YhdP family protein"/>
    <property type="match status" value="1"/>
</dbReference>
<organism evidence="3 4">
    <name type="scientific">Thiopseudomonas alkaliphila</name>
    <dbReference type="NCBI Taxonomy" id="1697053"/>
    <lineage>
        <taxon>Bacteria</taxon>
        <taxon>Pseudomonadati</taxon>
        <taxon>Pseudomonadota</taxon>
        <taxon>Gammaproteobacteria</taxon>
        <taxon>Pseudomonadales</taxon>
        <taxon>Pseudomonadaceae</taxon>
        <taxon>Thiopseudomonas</taxon>
    </lineage>
</organism>
<protein>
    <recommendedName>
        <fullName evidence="2">YhdP central domain-containing protein</fullName>
    </recommendedName>
</protein>
<accession>A0A0K1XFV9</accession>
<evidence type="ECO:0000259" key="2">
    <source>
        <dbReference type="Pfam" id="PF13116"/>
    </source>
</evidence>
<dbReference type="Pfam" id="PF13116">
    <property type="entry name" value="YhdP"/>
    <property type="match status" value="1"/>
</dbReference>
<dbReference type="PATRIC" id="fig|1698449.3.peg.1816"/>
<keyword evidence="1" id="KW-0812">Transmembrane</keyword>
<name>A0A0K1XFV9_9GAMM</name>
<feature type="domain" description="YhdP central" evidence="2">
    <location>
        <begin position="8"/>
        <end position="1271"/>
    </location>
</feature>